<accession>Q5DTE7</accession>
<evidence type="ECO:0000313" key="7">
    <source>
        <dbReference type="EMBL" id="CAI46618.1"/>
    </source>
</evidence>
<dbReference type="PANTHER" id="PTHR47631:SF1">
    <property type="entry name" value="SERPENTINE RECEPTOR, CLASS E (EPSILON)"/>
    <property type="match status" value="1"/>
</dbReference>
<evidence type="ECO:0000256" key="4">
    <source>
        <dbReference type="ARBA" id="ARBA00022989"/>
    </source>
</evidence>
<dbReference type="PANTHER" id="PTHR47631">
    <property type="entry name" value="SERPENTINE RECEPTOR, CLASS E (EPSILON)-RELATED"/>
    <property type="match status" value="1"/>
</dbReference>
<evidence type="ECO:0000256" key="2">
    <source>
        <dbReference type="ARBA" id="ARBA00006803"/>
    </source>
</evidence>
<dbReference type="AGR" id="WB:WBGene00044084"/>
<dbReference type="WormBase" id="Y54G9A.10">
    <property type="protein sequence ID" value="CE38006"/>
    <property type="gene ID" value="WBGene00044084"/>
    <property type="gene designation" value="sre-46"/>
</dbReference>
<feature type="transmembrane region" description="Helical" evidence="6">
    <location>
        <begin position="262"/>
        <end position="285"/>
    </location>
</feature>
<dbReference type="GO" id="GO:0007606">
    <property type="term" value="P:sensory perception of chemical stimulus"/>
    <property type="evidence" value="ECO:0007669"/>
    <property type="project" value="InterPro"/>
</dbReference>
<feature type="transmembrane region" description="Helical" evidence="6">
    <location>
        <begin position="60"/>
        <end position="81"/>
    </location>
</feature>
<evidence type="ECO:0000256" key="5">
    <source>
        <dbReference type="ARBA" id="ARBA00023136"/>
    </source>
</evidence>
<dbReference type="Bgee" id="WBGene00044084">
    <property type="expression patterns" value="Expressed in larva"/>
</dbReference>
<protein>
    <submittedName>
        <fullName evidence="7">Serpentine Receptor, class E (Epsilon)</fullName>
    </submittedName>
</protein>
<dbReference type="GeneID" id="3565496"/>
<keyword evidence="5 6" id="KW-0472">Membrane</keyword>
<dbReference type="PhylomeDB" id="Q5DTE7"/>
<organism evidence="7 8">
    <name type="scientific">Caenorhabditis elegans</name>
    <dbReference type="NCBI Taxonomy" id="6239"/>
    <lineage>
        <taxon>Eukaryota</taxon>
        <taxon>Metazoa</taxon>
        <taxon>Ecdysozoa</taxon>
        <taxon>Nematoda</taxon>
        <taxon>Chromadorea</taxon>
        <taxon>Rhabditida</taxon>
        <taxon>Rhabditina</taxon>
        <taxon>Rhabditomorpha</taxon>
        <taxon>Rhabditoidea</taxon>
        <taxon>Rhabditidae</taxon>
        <taxon>Peloderinae</taxon>
        <taxon>Caenorhabditis</taxon>
    </lineage>
</organism>
<evidence type="ECO:0000256" key="3">
    <source>
        <dbReference type="ARBA" id="ARBA00022692"/>
    </source>
</evidence>
<dbReference type="PaxDb" id="6239-Y54G9A.10"/>
<dbReference type="AlphaFoldDB" id="Q5DTE7"/>
<feature type="transmembrane region" description="Helical" evidence="6">
    <location>
        <begin position="200"/>
        <end position="220"/>
    </location>
</feature>
<dbReference type="UCSC" id="Y54G9A.10">
    <property type="organism name" value="c. elegans"/>
</dbReference>
<dbReference type="HOGENOM" id="CLU_063305_1_0_1"/>
<reference evidence="7 8" key="1">
    <citation type="journal article" date="1998" name="Science">
        <title>Genome sequence of the nematode C. elegans: a platform for investigating biology.</title>
        <authorList>
            <consortium name="The C. elegans sequencing consortium"/>
            <person name="Sulson J.E."/>
            <person name="Waterston R."/>
        </authorList>
    </citation>
    <scope>NUCLEOTIDE SEQUENCE [LARGE SCALE GENOMIC DNA]</scope>
    <source>
        <strain evidence="7 8">Bristol N2</strain>
    </source>
</reference>
<dbReference type="OrthoDB" id="5809021at2759"/>
<evidence type="ECO:0000256" key="1">
    <source>
        <dbReference type="ARBA" id="ARBA00004141"/>
    </source>
</evidence>
<feature type="transmembrane region" description="Helical" evidence="6">
    <location>
        <begin position="139"/>
        <end position="163"/>
    </location>
</feature>
<feature type="transmembrane region" description="Helical" evidence="6">
    <location>
        <begin position="291"/>
        <end position="313"/>
    </location>
</feature>
<dbReference type="InterPro" id="IPR004151">
    <property type="entry name" value="7TM_GPCR_serpentine_rcpt_Sre"/>
</dbReference>
<dbReference type="KEGG" id="cel:CELE_Y54G9A.10"/>
<dbReference type="EMBL" id="BX284602">
    <property type="protein sequence ID" value="CAI46618.1"/>
    <property type="molecule type" value="Genomic_DNA"/>
</dbReference>
<comment type="similarity">
    <text evidence="2">Belongs to the nematode receptor-like protein sre family.</text>
</comment>
<evidence type="ECO:0000313" key="8">
    <source>
        <dbReference type="Proteomes" id="UP000001940"/>
    </source>
</evidence>
<dbReference type="eggNOG" id="ENOG502T37H">
    <property type="taxonomic scope" value="Eukaryota"/>
</dbReference>
<dbReference type="RefSeq" id="NP_001022477.1">
    <property type="nucleotide sequence ID" value="NM_001027306.2"/>
</dbReference>
<keyword evidence="8" id="KW-1185">Reference proteome</keyword>
<dbReference type="FunCoup" id="Q5DTE7">
    <property type="interactions" value="5"/>
</dbReference>
<keyword evidence="3 6" id="KW-0812">Transmembrane</keyword>
<feature type="transmembrane region" description="Helical" evidence="6">
    <location>
        <begin position="172"/>
        <end position="194"/>
    </location>
</feature>
<evidence type="ECO:0000313" key="9">
    <source>
        <dbReference type="WormBase" id="Y54G9A.10"/>
    </source>
</evidence>
<dbReference type="Pfam" id="PF03125">
    <property type="entry name" value="Sre"/>
    <property type="match status" value="1"/>
</dbReference>
<dbReference type="Proteomes" id="UP000001940">
    <property type="component" value="Chromosome II"/>
</dbReference>
<feature type="transmembrane region" description="Helical" evidence="6">
    <location>
        <begin position="27"/>
        <end position="48"/>
    </location>
</feature>
<keyword evidence="4 6" id="KW-1133">Transmembrane helix</keyword>
<name>Q5DTE7_CAEEL</name>
<evidence type="ECO:0000256" key="6">
    <source>
        <dbReference type="SAM" id="Phobius"/>
    </source>
</evidence>
<dbReference type="CTD" id="3565496"/>
<gene>
    <name evidence="7 9" type="primary">sre-46</name>
    <name evidence="7" type="ORF">CELE_Y54G9A.10</name>
    <name evidence="9" type="ORF">Y54G9A.10</name>
</gene>
<sequence length="365" mass="42717">MIFIVGSSRQRICYPTYIIQNFELLKFPWLLLEISELFLFIITLFYSIKCSYIVLKVRTFHMNLSVLTVVLIVQFSEILVAKVCSWPYETGFWRLRGLSNASLTNTTLKQWLTDDESEMIEVIDLSTDFPFFFSGYLKLHYAISVSNIFLVIAVERSFACYFLNDYEKKSRFWIAVAIVLVDQMFNLVVAYLFFLFYFSFFYMILITAAPNLVAITLLLYSRHYNLKITRIHEDYAHQSNYTLAARFQAKENVKCFNMIRMVLISLIGILIFGFTTCFALYFNIFPQADSLLNLCMQAVINLSALVMCPAILYSVDSFRNHTFLCKKLKKKRENTSITPHVSTVKNLELMKETEIHFNQLTNTWI</sequence>
<dbReference type="InParanoid" id="Q5DTE7"/>
<comment type="subcellular location">
    <subcellularLocation>
        <location evidence="1">Membrane</location>
        <topology evidence="1">Multi-pass membrane protein</topology>
    </subcellularLocation>
</comment>
<proteinExistence type="inferred from homology"/>
<dbReference type="GO" id="GO:0016020">
    <property type="term" value="C:membrane"/>
    <property type="evidence" value="ECO:0007669"/>
    <property type="project" value="UniProtKB-SubCell"/>
</dbReference>
<dbReference type="STRING" id="6239.Y54G9A.10.1"/>
<keyword evidence="7" id="KW-0675">Receptor</keyword>